<name>A0A0G4PZ45_PENC3</name>
<accession>A0A0G4PZ45</accession>
<dbReference type="AlphaFoldDB" id="A0A0G4PZ45"/>
<gene>
    <name evidence="1" type="ORF">PCAMFM013_S3Jg000058</name>
</gene>
<reference evidence="1 2" key="1">
    <citation type="journal article" date="2014" name="Nat. Commun.">
        <title>Multiple recent horizontal transfers of a large genomic region in cheese making fungi.</title>
        <authorList>
            <person name="Cheeseman K."/>
            <person name="Ropars J."/>
            <person name="Renault P."/>
            <person name="Dupont J."/>
            <person name="Gouzy J."/>
            <person name="Branca A."/>
            <person name="Abraham A.L."/>
            <person name="Ceppi M."/>
            <person name="Conseiller E."/>
            <person name="Debuchy R."/>
            <person name="Malagnac F."/>
            <person name="Goarin A."/>
            <person name="Silar P."/>
            <person name="Lacoste S."/>
            <person name="Sallet E."/>
            <person name="Bensimon A."/>
            <person name="Giraud T."/>
            <person name="Brygoo Y."/>
        </authorList>
    </citation>
    <scope>NUCLEOTIDE SEQUENCE [LARGE SCALE GENOMIC DNA]</scope>
    <source>
        <strain evidence="2">FM 013</strain>
    </source>
</reference>
<keyword evidence="2" id="KW-1185">Reference proteome</keyword>
<dbReference type="Proteomes" id="UP000053732">
    <property type="component" value="Unassembled WGS sequence"/>
</dbReference>
<dbReference type="EMBL" id="HG793312">
    <property type="protein sequence ID" value="CRL31447.1"/>
    <property type="molecule type" value="Genomic_DNA"/>
</dbReference>
<protein>
    <submittedName>
        <fullName evidence="1">Str. FM013</fullName>
    </submittedName>
</protein>
<proteinExistence type="predicted"/>
<organism evidence="1 2">
    <name type="scientific">Penicillium camemberti (strain FM 013)</name>
    <dbReference type="NCBI Taxonomy" id="1429867"/>
    <lineage>
        <taxon>Eukaryota</taxon>
        <taxon>Fungi</taxon>
        <taxon>Dikarya</taxon>
        <taxon>Ascomycota</taxon>
        <taxon>Pezizomycotina</taxon>
        <taxon>Eurotiomycetes</taxon>
        <taxon>Eurotiomycetidae</taxon>
        <taxon>Eurotiales</taxon>
        <taxon>Aspergillaceae</taxon>
        <taxon>Penicillium</taxon>
    </lineage>
</organism>
<sequence>MQTIMFSKPAALENWVWLFIDAPNSRHGLSPQGLAGSLDDAALAAKPLIPYKNWQRLVSGIRHAAVHRLSQDHESLLRMNRVAIEFFICIGGLSRVDKLRRLLEFLENRLPKSERRRT</sequence>
<evidence type="ECO:0000313" key="1">
    <source>
        <dbReference type="EMBL" id="CRL31447.1"/>
    </source>
</evidence>
<evidence type="ECO:0000313" key="2">
    <source>
        <dbReference type="Proteomes" id="UP000053732"/>
    </source>
</evidence>